<name>A0A517TXT2_9BACT</name>
<keyword evidence="2" id="KW-0378">Hydrolase</keyword>
<dbReference type="PANTHER" id="PTHR36842:SF1">
    <property type="entry name" value="PROTEIN TOLB"/>
    <property type="match status" value="1"/>
</dbReference>
<dbReference type="PANTHER" id="PTHR36842">
    <property type="entry name" value="PROTEIN TOLB HOMOLOG"/>
    <property type="match status" value="1"/>
</dbReference>
<dbReference type="KEGG" id="llh:I41_23650"/>
<dbReference type="EMBL" id="CP036339">
    <property type="protein sequence ID" value="QDT73176.1"/>
    <property type="molecule type" value="Genomic_DNA"/>
</dbReference>
<evidence type="ECO:0000256" key="1">
    <source>
        <dbReference type="ARBA" id="ARBA00022670"/>
    </source>
</evidence>
<dbReference type="AlphaFoldDB" id="A0A517TXT2"/>
<dbReference type="Proteomes" id="UP000317909">
    <property type="component" value="Chromosome"/>
</dbReference>
<dbReference type="GO" id="GO:0006508">
    <property type="term" value="P:proteolysis"/>
    <property type="evidence" value="ECO:0007669"/>
    <property type="project" value="UniProtKB-KW"/>
</dbReference>
<sequence length="656" mass="71975">MINAKRGFSRRASFEQLEDRTVLATGVFTGSNLANVAIPDMGGFDQKGLSAVIVAGLPTDAMVTDVEVEYWIEHAWVSDLRVYATTQRNGVWRDHLYLWNREHSGNDEIHEIESGLDAWDGLNPNGAWYLVAGDFAASNVGAISGWRISIDWVAPDPLPAIAKGRIAWHSYTDYSALDGLIHVYDFEDGAFYERATATIAAVVTHAHNPNFSADGRYMVFMGLPAGSTDTANWRHYLDVFLYDFVTDEVTNVSARLGLDQPGSIEEDPALAPAGDRIAFKRNVSNIWETDVFGTSLRQLTAGAGEKSGPQYSPDGASLVFWVGTGATAALGGVSLQHSLPTTPTLLHDNLLLQDYFPSYWDDERIVYATWRSQSAHDDDVNIWNIQTRADGAALFNSLAEDSDPFGLTPTLLGFSTNRSLPYWRLWYGDPATGAAADLGISRAGRHNLGAKYAKTKVVYEAPSANFNGDAAVDGQDFLQWQRGYGIVAPFAAKGDGDANNDRAVDFRDLAVWQMQYRSGDPLNSEVRSTDESLLEPIVAEDAEFKSNDFLIGVAGTSWTRDLPTSTARSNEAHDAIVHKVRRAIKMKQIRLVEYNAAAAAFSALGSTGLVEADNQMTDSVNAQFLESWCHDVYPWPEVRLGCQCISDALRLMAIEV</sequence>
<organism evidence="4 5">
    <name type="scientific">Lacipirellula limnantheis</name>
    <dbReference type="NCBI Taxonomy" id="2528024"/>
    <lineage>
        <taxon>Bacteria</taxon>
        <taxon>Pseudomonadati</taxon>
        <taxon>Planctomycetota</taxon>
        <taxon>Planctomycetia</taxon>
        <taxon>Pirellulales</taxon>
        <taxon>Lacipirellulaceae</taxon>
        <taxon>Lacipirellula</taxon>
    </lineage>
</organism>
<evidence type="ECO:0000313" key="5">
    <source>
        <dbReference type="Proteomes" id="UP000317909"/>
    </source>
</evidence>
<dbReference type="SUPFAM" id="SSF82171">
    <property type="entry name" value="DPP6 N-terminal domain-like"/>
    <property type="match status" value="1"/>
</dbReference>
<dbReference type="InterPro" id="IPR011042">
    <property type="entry name" value="6-blade_b-propeller_TolB-like"/>
</dbReference>
<dbReference type="Gene3D" id="2.60.120.260">
    <property type="entry name" value="Galactose-binding domain-like"/>
    <property type="match status" value="1"/>
</dbReference>
<keyword evidence="5" id="KW-1185">Reference proteome</keyword>
<dbReference type="Gene3D" id="2.120.10.30">
    <property type="entry name" value="TolB, C-terminal domain"/>
    <property type="match status" value="1"/>
</dbReference>
<feature type="domain" description="P/Homo B" evidence="3">
    <location>
        <begin position="21"/>
        <end position="157"/>
    </location>
</feature>
<accession>A0A517TXT2</accession>
<dbReference type="InterPro" id="IPR002884">
    <property type="entry name" value="P_dom"/>
</dbReference>
<dbReference type="GO" id="GO:0004252">
    <property type="term" value="F:serine-type endopeptidase activity"/>
    <property type="evidence" value="ECO:0007669"/>
    <property type="project" value="InterPro"/>
</dbReference>
<reference evidence="4 5" key="1">
    <citation type="submission" date="2019-02" db="EMBL/GenBank/DDBJ databases">
        <title>Deep-cultivation of Planctomycetes and their phenomic and genomic characterization uncovers novel biology.</title>
        <authorList>
            <person name="Wiegand S."/>
            <person name="Jogler M."/>
            <person name="Boedeker C."/>
            <person name="Pinto D."/>
            <person name="Vollmers J."/>
            <person name="Rivas-Marin E."/>
            <person name="Kohn T."/>
            <person name="Peeters S.H."/>
            <person name="Heuer A."/>
            <person name="Rast P."/>
            <person name="Oberbeckmann S."/>
            <person name="Bunk B."/>
            <person name="Jeske O."/>
            <person name="Meyerdierks A."/>
            <person name="Storesund J.E."/>
            <person name="Kallscheuer N."/>
            <person name="Luecker S."/>
            <person name="Lage O.M."/>
            <person name="Pohl T."/>
            <person name="Merkel B.J."/>
            <person name="Hornburger P."/>
            <person name="Mueller R.-W."/>
            <person name="Bruemmer F."/>
            <person name="Labrenz M."/>
            <person name="Spormann A.M."/>
            <person name="Op den Camp H."/>
            <person name="Overmann J."/>
            <person name="Amann R."/>
            <person name="Jetten M.S.M."/>
            <person name="Mascher T."/>
            <person name="Medema M.H."/>
            <person name="Devos D.P."/>
            <person name="Kaster A.-K."/>
            <person name="Ovreas L."/>
            <person name="Rohde M."/>
            <person name="Galperin M.Y."/>
            <person name="Jogler C."/>
        </authorList>
    </citation>
    <scope>NUCLEOTIDE SEQUENCE [LARGE SCALE GENOMIC DNA]</scope>
    <source>
        <strain evidence="4 5">I41</strain>
    </source>
</reference>
<evidence type="ECO:0000313" key="4">
    <source>
        <dbReference type="EMBL" id="QDT73176.1"/>
    </source>
</evidence>
<protein>
    <submittedName>
        <fullName evidence="4">Translocation protein TolB</fullName>
    </submittedName>
</protein>
<proteinExistence type="predicted"/>
<evidence type="ECO:0000256" key="2">
    <source>
        <dbReference type="ARBA" id="ARBA00022801"/>
    </source>
</evidence>
<dbReference type="PROSITE" id="PS51829">
    <property type="entry name" value="P_HOMO_B"/>
    <property type="match status" value="1"/>
</dbReference>
<keyword evidence="1" id="KW-0645">Protease</keyword>
<gene>
    <name evidence="4" type="ORF">I41_23650</name>
</gene>
<evidence type="ECO:0000259" key="3">
    <source>
        <dbReference type="PROSITE" id="PS51829"/>
    </source>
</evidence>